<keyword evidence="3 5" id="KW-0732">Signal</keyword>
<dbReference type="EMBL" id="JAGSND010000014">
    <property type="protein sequence ID" value="MBR0599608.1"/>
    <property type="molecule type" value="Genomic_DNA"/>
</dbReference>
<dbReference type="GO" id="GO:0015846">
    <property type="term" value="P:polyamine transport"/>
    <property type="evidence" value="ECO:0007669"/>
    <property type="project" value="InterPro"/>
</dbReference>
<evidence type="ECO:0000313" key="7">
    <source>
        <dbReference type="Proteomes" id="UP000675664"/>
    </source>
</evidence>
<feature type="signal peptide" evidence="5">
    <location>
        <begin position="1"/>
        <end position="21"/>
    </location>
</feature>
<organism evidence="6 7">
    <name type="scientific">Sinanaerobacter chloroacetimidivorans</name>
    <dbReference type="NCBI Taxonomy" id="2818044"/>
    <lineage>
        <taxon>Bacteria</taxon>
        <taxon>Bacillati</taxon>
        <taxon>Bacillota</taxon>
        <taxon>Clostridia</taxon>
        <taxon>Peptostreptococcales</taxon>
        <taxon>Anaerovoracaceae</taxon>
        <taxon>Sinanaerobacter</taxon>
    </lineage>
</organism>
<dbReference type="InterPro" id="IPR001188">
    <property type="entry name" value="Sperm_putr-bd"/>
</dbReference>
<accession>A0A8J7W5A0</accession>
<dbReference type="AlphaFoldDB" id="A0A8J7W5A0"/>
<dbReference type="PRINTS" id="PR00909">
    <property type="entry name" value="SPERMDNBNDNG"/>
</dbReference>
<evidence type="ECO:0000256" key="5">
    <source>
        <dbReference type="SAM" id="SignalP"/>
    </source>
</evidence>
<name>A0A8J7W5A0_9FIRM</name>
<feature type="chain" id="PRO_5035308280" evidence="5">
    <location>
        <begin position="22"/>
        <end position="353"/>
    </location>
</feature>
<dbReference type="InterPro" id="IPR006059">
    <property type="entry name" value="SBP"/>
</dbReference>
<proteinExistence type="predicted"/>
<reference evidence="6" key="2">
    <citation type="submission" date="2021-04" db="EMBL/GenBank/DDBJ databases">
        <authorList>
            <person name="Liu J."/>
        </authorList>
    </citation>
    <scope>NUCLEOTIDE SEQUENCE</scope>
    <source>
        <strain evidence="6">BAD-6</strain>
    </source>
</reference>
<keyword evidence="2" id="KW-0813">Transport</keyword>
<evidence type="ECO:0000256" key="2">
    <source>
        <dbReference type="ARBA" id="ARBA00022448"/>
    </source>
</evidence>
<dbReference type="PANTHER" id="PTHR30222">
    <property type="entry name" value="SPERMIDINE/PUTRESCINE-BINDING PERIPLASMIC PROTEIN"/>
    <property type="match status" value="1"/>
</dbReference>
<evidence type="ECO:0000256" key="1">
    <source>
        <dbReference type="ARBA" id="ARBA00004418"/>
    </source>
</evidence>
<dbReference type="CDD" id="cd13590">
    <property type="entry name" value="PBP2_PotD_PotF_like"/>
    <property type="match status" value="1"/>
</dbReference>
<comment type="caution">
    <text evidence="6">The sequence shown here is derived from an EMBL/GenBank/DDBJ whole genome shotgun (WGS) entry which is preliminary data.</text>
</comment>
<dbReference type="Gene3D" id="3.40.190.10">
    <property type="entry name" value="Periplasmic binding protein-like II"/>
    <property type="match status" value="2"/>
</dbReference>
<sequence length="353" mass="39330">MKTRKQFLSFLLIAVMVVSLAACGGGKEEKAQGELNIYMWSEYLSDSVVQGFEDEYGIKVNISYMNSSEEATAKITSGGGDQYDLVMPCDADMTGLINGGKLAEINLDNLPNFKNLGDAYKYREFDPENKYAIPYLMNYVYVIYNPETCPVEITKYEDLLSPELKGQIASITGIRNLFPVALVAQGYDPNTTEESEIAAAYEWLQKYMKNVKYINSDDTEQGIVSGACSVALVFDGQAGRAFAEAPHLKVADLSDPIQLGVDEFVIPANAKNKENAEKFLNYILDAEVMAENLVENPYTCPNVAAIELTEDSYKLNPAINIPQHMKENYFLQLDIGDAAPIYDKYWTMLLSEQ</sequence>
<gene>
    <name evidence="6" type="ORF">KCX82_17115</name>
</gene>
<evidence type="ECO:0000256" key="4">
    <source>
        <dbReference type="ARBA" id="ARBA00022764"/>
    </source>
</evidence>
<protein>
    <submittedName>
        <fullName evidence="6">Spermidine/putrescine ABC transporter substrate-binding protein</fullName>
    </submittedName>
</protein>
<dbReference type="GO" id="GO:0042597">
    <property type="term" value="C:periplasmic space"/>
    <property type="evidence" value="ECO:0007669"/>
    <property type="project" value="UniProtKB-SubCell"/>
</dbReference>
<reference evidence="6" key="1">
    <citation type="submission" date="2021-04" db="EMBL/GenBank/DDBJ databases">
        <title>Sinoanaerobacter chloroacetimidivorans sp. nov., an obligate anaerobic bacterium isolated from anaerobic sludge.</title>
        <authorList>
            <person name="Bao Y."/>
        </authorList>
    </citation>
    <scope>NUCLEOTIDE SEQUENCE</scope>
    <source>
        <strain evidence="6">BAD-6</strain>
    </source>
</reference>
<dbReference type="PROSITE" id="PS51257">
    <property type="entry name" value="PROKAR_LIPOPROTEIN"/>
    <property type="match status" value="1"/>
</dbReference>
<evidence type="ECO:0000313" key="6">
    <source>
        <dbReference type="EMBL" id="MBR0599608.1"/>
    </source>
</evidence>
<dbReference type="Pfam" id="PF13416">
    <property type="entry name" value="SBP_bac_8"/>
    <property type="match status" value="1"/>
</dbReference>
<dbReference type="Proteomes" id="UP000675664">
    <property type="component" value="Unassembled WGS sequence"/>
</dbReference>
<dbReference type="SUPFAM" id="SSF53850">
    <property type="entry name" value="Periplasmic binding protein-like II"/>
    <property type="match status" value="1"/>
</dbReference>
<evidence type="ECO:0000256" key="3">
    <source>
        <dbReference type="ARBA" id="ARBA00022729"/>
    </source>
</evidence>
<dbReference type="RefSeq" id="WP_227019741.1">
    <property type="nucleotide sequence ID" value="NZ_JAGSND010000014.1"/>
</dbReference>
<dbReference type="GO" id="GO:0019808">
    <property type="term" value="F:polyamine binding"/>
    <property type="evidence" value="ECO:0007669"/>
    <property type="project" value="InterPro"/>
</dbReference>
<keyword evidence="4" id="KW-0574">Periplasm</keyword>
<comment type="subcellular location">
    <subcellularLocation>
        <location evidence="1">Periplasm</location>
    </subcellularLocation>
</comment>
<keyword evidence="7" id="KW-1185">Reference proteome</keyword>
<dbReference type="PANTHER" id="PTHR30222:SF17">
    <property type="entry name" value="SPERMIDINE_PUTRESCINE-BINDING PERIPLASMIC PROTEIN"/>
    <property type="match status" value="1"/>
</dbReference>